<gene>
    <name evidence="1" type="ORF">E2L00_07050</name>
</gene>
<evidence type="ECO:0008006" key="3">
    <source>
        <dbReference type="Google" id="ProtNLM"/>
    </source>
</evidence>
<dbReference type="Proteomes" id="UP000697927">
    <property type="component" value="Unassembled WGS sequence"/>
</dbReference>
<dbReference type="InterPro" id="IPR058601">
    <property type="entry name" value="Phage_phiTE_015-like"/>
</dbReference>
<protein>
    <recommendedName>
        <fullName evidence="3">Phage protein</fullName>
    </recommendedName>
</protein>
<reference evidence="1 2" key="1">
    <citation type="journal article" date="2020" name="Microorganisms">
        <title>Polyphasic Characterisation of Cedecea colo sp. nov., a New Enteric Bacterium Isolated from the Koala Hindgut.</title>
        <authorList>
            <person name="Boath J.M."/>
            <person name="Dakhal S."/>
            <person name="Van T.T.H."/>
            <person name="Moore R.J."/>
            <person name="Dekiwadia C."/>
            <person name="Macreadie I.G."/>
        </authorList>
    </citation>
    <scope>NUCLEOTIDE SEQUENCE [LARGE SCALE GENOMIC DNA]</scope>
    <source>
        <strain evidence="1 2">ZA</strain>
    </source>
</reference>
<sequence length="117" mass="13414">MTNETLKLDEERAKFEAWFKREIIETEDFQFNAFNEEENEYTVGEDDNEDLYLNIQAMFMAWTASRAALVVELPKPMLSQGETDANHDYMAMGFGMCLGICKRKVLAAGITVKGEEQ</sequence>
<proteinExistence type="predicted"/>
<dbReference type="EMBL" id="SOYS01000002">
    <property type="protein sequence ID" value="NIY47296.1"/>
    <property type="molecule type" value="Genomic_DNA"/>
</dbReference>
<keyword evidence="2" id="KW-1185">Reference proteome</keyword>
<organism evidence="1 2">
    <name type="scientific">Cedecea colo</name>
    <dbReference type="NCBI Taxonomy" id="2552946"/>
    <lineage>
        <taxon>Bacteria</taxon>
        <taxon>Pseudomonadati</taxon>
        <taxon>Pseudomonadota</taxon>
        <taxon>Gammaproteobacteria</taxon>
        <taxon>Enterobacterales</taxon>
        <taxon>Enterobacteriaceae</taxon>
        <taxon>Cedecea</taxon>
    </lineage>
</organism>
<comment type="caution">
    <text evidence="1">The sequence shown here is derived from an EMBL/GenBank/DDBJ whole genome shotgun (WGS) entry which is preliminary data.</text>
</comment>
<evidence type="ECO:0000313" key="2">
    <source>
        <dbReference type="Proteomes" id="UP000697927"/>
    </source>
</evidence>
<dbReference type="RefSeq" id="WP_167608918.1">
    <property type="nucleotide sequence ID" value="NZ_SOYS01000002.1"/>
</dbReference>
<name>A0ABX0VL51_9ENTR</name>
<accession>A0ABX0VL51</accession>
<evidence type="ECO:0000313" key="1">
    <source>
        <dbReference type="EMBL" id="NIY47296.1"/>
    </source>
</evidence>
<dbReference type="Pfam" id="PF26207">
    <property type="entry name" value="Phage_phiTE_015"/>
    <property type="match status" value="1"/>
</dbReference>